<feature type="compositionally biased region" description="Pro residues" evidence="3">
    <location>
        <begin position="144"/>
        <end position="169"/>
    </location>
</feature>
<dbReference type="InterPro" id="IPR017853">
    <property type="entry name" value="GH"/>
</dbReference>
<comment type="caution">
    <text evidence="7">The sequence shown here is derived from an EMBL/GenBank/DDBJ whole genome shotgun (WGS) entry which is preliminary data.</text>
</comment>
<dbReference type="SUPFAM" id="SSF51011">
    <property type="entry name" value="Glycosyl hydrolase domain"/>
    <property type="match status" value="1"/>
</dbReference>
<evidence type="ECO:0008006" key="9">
    <source>
        <dbReference type="Google" id="ProtNLM"/>
    </source>
</evidence>
<dbReference type="EMBL" id="JAZDUA010000565">
    <property type="protein sequence ID" value="KAK7791067.1"/>
    <property type="molecule type" value="Genomic_DNA"/>
</dbReference>
<dbReference type="InterPro" id="IPR050985">
    <property type="entry name" value="Alpha-glycosidase_related"/>
</dbReference>
<dbReference type="InterPro" id="IPR000322">
    <property type="entry name" value="Glyco_hydro_31_TIM"/>
</dbReference>
<dbReference type="CDD" id="cd06592">
    <property type="entry name" value="GH31_NET37"/>
    <property type="match status" value="1"/>
</dbReference>
<keyword evidence="2" id="KW-0326">Glycosidase</keyword>
<evidence type="ECO:0000256" key="2">
    <source>
        <dbReference type="RuleBase" id="RU361185"/>
    </source>
</evidence>
<feature type="compositionally biased region" description="Acidic residues" evidence="3">
    <location>
        <begin position="209"/>
        <end position="222"/>
    </location>
</feature>
<evidence type="ECO:0000313" key="8">
    <source>
        <dbReference type="Proteomes" id="UP001378592"/>
    </source>
</evidence>
<feature type="compositionally biased region" description="Low complexity" evidence="3">
    <location>
        <begin position="27"/>
        <end position="43"/>
    </location>
</feature>
<dbReference type="Pfam" id="PF01055">
    <property type="entry name" value="Glyco_hydro_31_2nd"/>
    <property type="match status" value="2"/>
</dbReference>
<dbReference type="Pfam" id="PF21365">
    <property type="entry name" value="Glyco_hydro_31_3rd"/>
    <property type="match status" value="1"/>
</dbReference>
<organism evidence="7 8">
    <name type="scientific">Gryllus longicercus</name>
    <dbReference type="NCBI Taxonomy" id="2509291"/>
    <lineage>
        <taxon>Eukaryota</taxon>
        <taxon>Metazoa</taxon>
        <taxon>Ecdysozoa</taxon>
        <taxon>Arthropoda</taxon>
        <taxon>Hexapoda</taxon>
        <taxon>Insecta</taxon>
        <taxon>Pterygota</taxon>
        <taxon>Neoptera</taxon>
        <taxon>Polyneoptera</taxon>
        <taxon>Orthoptera</taxon>
        <taxon>Ensifera</taxon>
        <taxon>Gryllidea</taxon>
        <taxon>Grylloidea</taxon>
        <taxon>Gryllidae</taxon>
        <taxon>Gryllinae</taxon>
        <taxon>Gryllus</taxon>
    </lineage>
</organism>
<keyword evidence="4" id="KW-0812">Transmembrane</keyword>
<evidence type="ECO:0000256" key="3">
    <source>
        <dbReference type="SAM" id="MobiDB-lite"/>
    </source>
</evidence>
<name>A0AAN9VIL4_9ORTH</name>
<evidence type="ECO:0000256" key="1">
    <source>
        <dbReference type="ARBA" id="ARBA00007806"/>
    </source>
</evidence>
<dbReference type="PANTHER" id="PTHR43053:SF6">
    <property type="entry name" value="SITS-BINDING PROTEIN"/>
    <property type="match status" value="1"/>
</dbReference>
<dbReference type="PANTHER" id="PTHR43053">
    <property type="entry name" value="GLYCOSIDASE FAMILY 31"/>
    <property type="match status" value="1"/>
</dbReference>
<evidence type="ECO:0000259" key="5">
    <source>
        <dbReference type="Pfam" id="PF01055"/>
    </source>
</evidence>
<dbReference type="InterPro" id="IPR013780">
    <property type="entry name" value="Glyco_hydro_b"/>
</dbReference>
<evidence type="ECO:0000259" key="6">
    <source>
        <dbReference type="Pfam" id="PF21365"/>
    </source>
</evidence>
<comment type="similarity">
    <text evidence="1 2">Belongs to the glycosyl hydrolase 31 family.</text>
</comment>
<proteinExistence type="inferred from homology"/>
<feature type="region of interest" description="Disordered" evidence="3">
    <location>
        <begin position="1"/>
        <end position="235"/>
    </location>
</feature>
<dbReference type="Proteomes" id="UP001378592">
    <property type="component" value="Unassembled WGS sequence"/>
</dbReference>
<keyword evidence="2" id="KW-0378">Hydrolase</keyword>
<dbReference type="Gene3D" id="2.60.40.1180">
    <property type="entry name" value="Golgi alpha-mannosidase II"/>
    <property type="match status" value="1"/>
</dbReference>
<dbReference type="SUPFAM" id="SSF51445">
    <property type="entry name" value="(Trans)glycosidases"/>
    <property type="match status" value="1"/>
</dbReference>
<feature type="compositionally biased region" description="Low complexity" evidence="3">
    <location>
        <begin position="7"/>
        <end position="19"/>
    </location>
</feature>
<keyword evidence="8" id="KW-1185">Reference proteome</keyword>
<keyword evidence="4" id="KW-1133">Transmembrane helix</keyword>
<evidence type="ECO:0000256" key="4">
    <source>
        <dbReference type="SAM" id="Phobius"/>
    </source>
</evidence>
<protein>
    <recommendedName>
        <fullName evidence="9">Myogenesis-regulating glycosidase</fullName>
    </recommendedName>
</protein>
<dbReference type="GO" id="GO:0005975">
    <property type="term" value="P:carbohydrate metabolic process"/>
    <property type="evidence" value="ECO:0007669"/>
    <property type="project" value="InterPro"/>
</dbReference>
<feature type="domain" description="Glycosyl hydrolase family 31 C-terminal" evidence="6">
    <location>
        <begin position="895"/>
        <end position="977"/>
    </location>
</feature>
<reference evidence="7 8" key="1">
    <citation type="submission" date="2024-03" db="EMBL/GenBank/DDBJ databases">
        <title>The genome assembly and annotation of the cricket Gryllus longicercus Weissman &amp; Gray.</title>
        <authorList>
            <person name="Szrajer S."/>
            <person name="Gray D."/>
            <person name="Ylla G."/>
        </authorList>
    </citation>
    <scope>NUCLEOTIDE SEQUENCE [LARGE SCALE GENOMIC DNA]</scope>
    <source>
        <strain evidence="7">DAG 2021-001</strain>
        <tissue evidence="7">Whole body minus gut</tissue>
    </source>
</reference>
<feature type="domain" description="Glycoside hydrolase family 31 TIM barrel" evidence="5">
    <location>
        <begin position="779"/>
        <end position="853"/>
    </location>
</feature>
<dbReference type="InterPro" id="IPR048395">
    <property type="entry name" value="Glyco_hydro_31_C"/>
</dbReference>
<feature type="compositionally biased region" description="Pro residues" evidence="3">
    <location>
        <begin position="44"/>
        <end position="56"/>
    </location>
</feature>
<accession>A0AAN9VIL4</accession>
<keyword evidence="4" id="KW-0472">Membrane</keyword>
<dbReference type="GO" id="GO:0004553">
    <property type="term" value="F:hydrolase activity, hydrolyzing O-glycosyl compounds"/>
    <property type="evidence" value="ECO:0007669"/>
    <property type="project" value="InterPro"/>
</dbReference>
<dbReference type="AlphaFoldDB" id="A0AAN9VIL4"/>
<sequence length="984" mass="110683">MFRRAAEQQAQAQAQAQRNGVRRRVGVVEQPGPRAAPAGGAPTPSGPSPPPEPAPASPVSVGAEEMTWADAGSGTLVDDAPPPTPLPQPPRRPLTLLLAPAGPQQHQQEEGEEQKEEAEEEEEEAAAPRPRVASFTVPRIHVHPPSPATPPATPRAAPRPRPPPLPLPLPLRRGAASSLPANMDSPDLQLTPDSSQNGGDLSDSSFTDVEGEGDEDDDDQNDEASGFSDGESGIVKVPLRNARRKSVMPKSAPVIKVNDIEYLDVPDHSPGNSITSINSIASLLKEKLALTLPAVVKKPPKRSNEYKLHAFVGLLFLCIVFLVGFAYVFYHQQVLQRAYFPKIRFNNKDRVVRIYNEKDNEVLVGFLGQDLGHDTAFACLPRDQIQEAACMEWMHKARLYMSYKEYEGSKCYRIIWTSLSEDLAPTDCYDWTSEYGHWYGGGQTPNMQWPVERGEIKMAPFITGDTSKHQWGNVVKRYFINSNGVVLFVDPSTPLYISINETYSKKFCLQAKHDNFSYVYHRPLPTLNYTICTSENITSLHQSRIYDRPVSTLSLKDREMIDKLMTEPIWHIIPSNSSELTEKNIFNYSEDVLKYKFLKHGHILINEFWQENIGDFVLDNSRFPKMNDTIDILHRRGFRIIFSIQPFISTEAVTFKEAVRNELLVSQRGPDHYIPSLTRYKSVLSAGVIDITKKVTIPWLQNKLKPLMDNYAVDCFYVDIGSAYDLPFYYEFEDALANPDEYKTVFMDSMSSKIDIVGVSSAITRPNGPVFVSLPPYPSTWESLQSVIASVLTYGIIGFPLVMPGPIGGSNITKMFKTTDNETEKMDETLPDKELYMRWLQLSAFLPAMSFSYLPQKYGDEKVINLAESISNLRETLVNPIVKEYLKAYGPLDEGLPFNRPLWMLDPKDPICHTIVDEFSVGEELIVAPVITKDAREREIYLPAGVWRDGIDGSLMKGSRWLHHHPVEEDKIAYFVRMPDDTRF</sequence>
<feature type="domain" description="Glycoside hydrolase family 31 TIM barrel" evidence="5">
    <location>
        <begin position="608"/>
        <end position="727"/>
    </location>
</feature>
<evidence type="ECO:0000313" key="7">
    <source>
        <dbReference type="EMBL" id="KAK7791067.1"/>
    </source>
</evidence>
<feature type="compositionally biased region" description="Polar residues" evidence="3">
    <location>
        <begin position="191"/>
        <end position="207"/>
    </location>
</feature>
<feature type="transmembrane region" description="Helical" evidence="4">
    <location>
        <begin position="308"/>
        <end position="330"/>
    </location>
</feature>
<feature type="compositionally biased region" description="Low complexity" evidence="3">
    <location>
        <begin position="93"/>
        <end position="106"/>
    </location>
</feature>
<feature type="compositionally biased region" description="Pro residues" evidence="3">
    <location>
        <begin position="80"/>
        <end position="92"/>
    </location>
</feature>
<feature type="compositionally biased region" description="Acidic residues" evidence="3">
    <location>
        <begin position="110"/>
        <end position="125"/>
    </location>
</feature>
<dbReference type="Gene3D" id="3.20.20.80">
    <property type="entry name" value="Glycosidases"/>
    <property type="match status" value="1"/>
</dbReference>
<gene>
    <name evidence="7" type="ORF">R5R35_007157</name>
</gene>